<evidence type="ECO:0000313" key="1">
    <source>
        <dbReference type="EMBL" id="CAG8445724.1"/>
    </source>
</evidence>
<gene>
    <name evidence="1" type="ORF">SCALOS_LOCUS912</name>
</gene>
<dbReference type="Proteomes" id="UP000789860">
    <property type="component" value="Unassembled WGS sequence"/>
</dbReference>
<organism evidence="1 2">
    <name type="scientific">Scutellospora calospora</name>
    <dbReference type="NCBI Taxonomy" id="85575"/>
    <lineage>
        <taxon>Eukaryota</taxon>
        <taxon>Fungi</taxon>
        <taxon>Fungi incertae sedis</taxon>
        <taxon>Mucoromycota</taxon>
        <taxon>Glomeromycotina</taxon>
        <taxon>Glomeromycetes</taxon>
        <taxon>Diversisporales</taxon>
        <taxon>Gigasporaceae</taxon>
        <taxon>Scutellospora</taxon>
    </lineage>
</organism>
<sequence>MVEIIGLVGGEPFYCPSNITYNSTEFYTACQVRAANFVAMWVFALLAVILMVTIPAGLFPHGDHEREMVKDKPIDVLGLWTNCDPVYHVK</sequence>
<reference evidence="1" key="1">
    <citation type="submission" date="2021-06" db="EMBL/GenBank/DDBJ databases">
        <authorList>
            <person name="Kallberg Y."/>
            <person name="Tangrot J."/>
            <person name="Rosling A."/>
        </authorList>
    </citation>
    <scope>NUCLEOTIDE SEQUENCE</scope>
    <source>
        <strain evidence="1">AU212A</strain>
    </source>
</reference>
<evidence type="ECO:0000313" key="2">
    <source>
        <dbReference type="Proteomes" id="UP000789860"/>
    </source>
</evidence>
<name>A0ACA9K0W6_9GLOM</name>
<comment type="caution">
    <text evidence="1">The sequence shown here is derived from an EMBL/GenBank/DDBJ whole genome shotgun (WGS) entry which is preliminary data.</text>
</comment>
<proteinExistence type="predicted"/>
<accession>A0ACA9K0W6</accession>
<dbReference type="EMBL" id="CAJVPM010000496">
    <property type="protein sequence ID" value="CAG8445724.1"/>
    <property type="molecule type" value="Genomic_DNA"/>
</dbReference>
<keyword evidence="2" id="KW-1185">Reference proteome</keyword>
<protein>
    <submittedName>
        <fullName evidence="1">6620_t:CDS:1</fullName>
    </submittedName>
</protein>